<accession>A0ABQ2BRF8</accession>
<comment type="caution">
    <text evidence="1">The sequence shown here is derived from an EMBL/GenBank/DDBJ whole genome shotgun (WGS) entry which is preliminary data.</text>
</comment>
<dbReference type="Proteomes" id="UP000615455">
    <property type="component" value="Unassembled WGS sequence"/>
</dbReference>
<gene>
    <name evidence="1" type="ORF">GCM10008018_14060</name>
</gene>
<sequence length="69" mass="7918">MEKHPIQNEKSQVSLGNLVTCLAHNNKKEGYHHFFKTTDCATCPIQMQCTTDKEGQPVRRERSKNKQSS</sequence>
<evidence type="ECO:0008006" key="3">
    <source>
        <dbReference type="Google" id="ProtNLM"/>
    </source>
</evidence>
<keyword evidence="2" id="KW-1185">Reference proteome</keyword>
<organism evidence="1 2">
    <name type="scientific">Paenibacillus marchantiophytorum</name>
    <dbReference type="NCBI Taxonomy" id="1619310"/>
    <lineage>
        <taxon>Bacteria</taxon>
        <taxon>Bacillati</taxon>
        <taxon>Bacillota</taxon>
        <taxon>Bacilli</taxon>
        <taxon>Bacillales</taxon>
        <taxon>Paenibacillaceae</taxon>
        <taxon>Paenibacillus</taxon>
    </lineage>
</organism>
<evidence type="ECO:0000313" key="2">
    <source>
        <dbReference type="Proteomes" id="UP000615455"/>
    </source>
</evidence>
<dbReference type="EMBL" id="BMHE01000005">
    <property type="protein sequence ID" value="GGI45825.1"/>
    <property type="molecule type" value="Genomic_DNA"/>
</dbReference>
<proteinExistence type="predicted"/>
<evidence type="ECO:0000313" key="1">
    <source>
        <dbReference type="EMBL" id="GGI45825.1"/>
    </source>
</evidence>
<dbReference type="RefSeq" id="WP_189009653.1">
    <property type="nucleotide sequence ID" value="NZ_BMHE01000005.1"/>
</dbReference>
<reference evidence="2" key="1">
    <citation type="journal article" date="2019" name="Int. J. Syst. Evol. Microbiol.">
        <title>The Global Catalogue of Microorganisms (GCM) 10K type strain sequencing project: providing services to taxonomists for standard genome sequencing and annotation.</title>
        <authorList>
            <consortium name="The Broad Institute Genomics Platform"/>
            <consortium name="The Broad Institute Genome Sequencing Center for Infectious Disease"/>
            <person name="Wu L."/>
            <person name="Ma J."/>
        </authorList>
    </citation>
    <scope>NUCLEOTIDE SEQUENCE [LARGE SCALE GENOMIC DNA]</scope>
    <source>
        <strain evidence="2">CGMCC 1.15043</strain>
    </source>
</reference>
<name>A0ABQ2BRF8_9BACL</name>
<protein>
    <recommendedName>
        <fullName evidence="3">Transposase DDE domain-containing protein</fullName>
    </recommendedName>
</protein>